<evidence type="ECO:0000313" key="3">
    <source>
        <dbReference type="EMBL" id="KAJ1184908.1"/>
    </source>
</evidence>
<gene>
    <name evidence="3" type="ORF">NDU88_001705</name>
</gene>
<comment type="caution">
    <text evidence="3">The sequence shown here is derived from an EMBL/GenBank/DDBJ whole genome shotgun (WGS) entry which is preliminary data.</text>
</comment>
<sequence length="136" mass="15556">MLTACLLICFYDVGLCERQTFEEADYETYLSQDELGHNLEDDLVEALDASVKHSINKTLAAVEKPITAQLEYYDKHHGSSDWTPAPAVTEYRHHKFFKNVDKKVRSRLRGLCTRKRRRVKGPESPSEGGSGRLVRD</sequence>
<evidence type="ECO:0000256" key="2">
    <source>
        <dbReference type="SAM" id="SignalP"/>
    </source>
</evidence>
<organism evidence="3 4">
    <name type="scientific">Pleurodeles waltl</name>
    <name type="common">Iberian ribbed newt</name>
    <dbReference type="NCBI Taxonomy" id="8319"/>
    <lineage>
        <taxon>Eukaryota</taxon>
        <taxon>Metazoa</taxon>
        <taxon>Chordata</taxon>
        <taxon>Craniata</taxon>
        <taxon>Vertebrata</taxon>
        <taxon>Euteleostomi</taxon>
        <taxon>Amphibia</taxon>
        <taxon>Batrachia</taxon>
        <taxon>Caudata</taxon>
        <taxon>Salamandroidea</taxon>
        <taxon>Salamandridae</taxon>
        <taxon>Pleurodelinae</taxon>
        <taxon>Pleurodeles</taxon>
    </lineage>
</organism>
<feature type="chain" id="PRO_5043854745" evidence="2">
    <location>
        <begin position="17"/>
        <end position="136"/>
    </location>
</feature>
<dbReference type="EMBL" id="JANPWB010000005">
    <property type="protein sequence ID" value="KAJ1184908.1"/>
    <property type="molecule type" value="Genomic_DNA"/>
</dbReference>
<dbReference type="AlphaFoldDB" id="A0AAV7U7L5"/>
<keyword evidence="2" id="KW-0732">Signal</keyword>
<reference evidence="3" key="1">
    <citation type="journal article" date="2022" name="bioRxiv">
        <title>Sequencing and chromosome-scale assembly of the giantPleurodeles waltlgenome.</title>
        <authorList>
            <person name="Brown T."/>
            <person name="Elewa A."/>
            <person name="Iarovenko S."/>
            <person name="Subramanian E."/>
            <person name="Araus A.J."/>
            <person name="Petzold A."/>
            <person name="Susuki M."/>
            <person name="Suzuki K.-i.T."/>
            <person name="Hayashi T."/>
            <person name="Toyoda A."/>
            <person name="Oliveira C."/>
            <person name="Osipova E."/>
            <person name="Leigh N.D."/>
            <person name="Simon A."/>
            <person name="Yun M.H."/>
        </authorList>
    </citation>
    <scope>NUCLEOTIDE SEQUENCE</scope>
    <source>
        <strain evidence="3">20211129_DDA</strain>
        <tissue evidence="3">Liver</tissue>
    </source>
</reference>
<accession>A0AAV7U7L5</accession>
<protein>
    <submittedName>
        <fullName evidence="3">Uncharacterized protein</fullName>
    </submittedName>
</protein>
<evidence type="ECO:0000313" key="4">
    <source>
        <dbReference type="Proteomes" id="UP001066276"/>
    </source>
</evidence>
<feature type="signal peptide" evidence="2">
    <location>
        <begin position="1"/>
        <end position="16"/>
    </location>
</feature>
<evidence type="ECO:0000256" key="1">
    <source>
        <dbReference type="SAM" id="MobiDB-lite"/>
    </source>
</evidence>
<keyword evidence="4" id="KW-1185">Reference proteome</keyword>
<dbReference type="Proteomes" id="UP001066276">
    <property type="component" value="Chromosome 3_1"/>
</dbReference>
<feature type="region of interest" description="Disordered" evidence="1">
    <location>
        <begin position="114"/>
        <end position="136"/>
    </location>
</feature>
<name>A0AAV7U7L5_PLEWA</name>
<proteinExistence type="predicted"/>